<gene>
    <name evidence="1" type="ORF">HMPREF3208_01364</name>
</gene>
<evidence type="ECO:0000313" key="2">
    <source>
        <dbReference type="Proteomes" id="UP000070687"/>
    </source>
</evidence>
<dbReference type="Proteomes" id="UP000070687">
    <property type="component" value="Unassembled WGS sequence"/>
</dbReference>
<sequence>LAKHDCKATETFAGEFPAFVYLGRVQVHICSHFIPRLWTWAECNARAV</sequence>
<dbReference type="EMBL" id="LRQB01000093">
    <property type="protein sequence ID" value="KXA18420.1"/>
    <property type="molecule type" value="Genomic_DNA"/>
</dbReference>
<evidence type="ECO:0000313" key="1">
    <source>
        <dbReference type="EMBL" id="KXA18420.1"/>
    </source>
</evidence>
<organism evidence="1 2">
    <name type="scientific">Gardnerella vaginalis</name>
    <dbReference type="NCBI Taxonomy" id="2702"/>
    <lineage>
        <taxon>Bacteria</taxon>
        <taxon>Bacillati</taxon>
        <taxon>Actinomycetota</taxon>
        <taxon>Actinomycetes</taxon>
        <taxon>Bifidobacteriales</taxon>
        <taxon>Bifidobacteriaceae</taxon>
        <taxon>Gardnerella</taxon>
    </lineage>
</organism>
<name>A0A133NQ35_GARVA</name>
<proteinExistence type="predicted"/>
<protein>
    <submittedName>
        <fullName evidence="1">Uncharacterized protein</fullName>
    </submittedName>
</protein>
<feature type="non-terminal residue" evidence="1">
    <location>
        <position position="1"/>
    </location>
</feature>
<accession>A0A133NQ35</accession>
<reference evidence="1 2" key="1">
    <citation type="submission" date="2016-01" db="EMBL/GenBank/DDBJ databases">
        <authorList>
            <person name="Oliw E.H."/>
        </authorList>
    </citation>
    <scope>NUCLEOTIDE SEQUENCE [LARGE SCALE GENOMIC DNA]</scope>
    <source>
        <strain evidence="1 2">PSS_7772B</strain>
    </source>
</reference>
<dbReference type="AlphaFoldDB" id="A0A133NQ35"/>
<comment type="caution">
    <text evidence="1">The sequence shown here is derived from an EMBL/GenBank/DDBJ whole genome shotgun (WGS) entry which is preliminary data.</text>
</comment>